<comment type="caution">
    <text evidence="2">The sequence shown here is derived from an EMBL/GenBank/DDBJ whole genome shotgun (WGS) entry which is preliminary data.</text>
</comment>
<dbReference type="InterPro" id="IPR052935">
    <property type="entry name" value="Mg2+_PAP"/>
</dbReference>
<dbReference type="Pfam" id="PF09949">
    <property type="entry name" value="APP1_cat"/>
    <property type="match status" value="1"/>
</dbReference>
<dbReference type="EMBL" id="BKCF01000001">
    <property type="protein sequence ID" value="GEQ85483.1"/>
    <property type="molecule type" value="Genomic_DNA"/>
</dbReference>
<dbReference type="PANTHER" id="PTHR28208">
    <property type="entry name" value="PHOSPHATIDATE PHOSPHATASE APP1"/>
    <property type="match status" value="1"/>
</dbReference>
<organism evidence="2 3">
    <name type="scientific">Patiriisocius marinistellae</name>
    <dbReference type="NCBI Taxonomy" id="2494560"/>
    <lineage>
        <taxon>Bacteria</taxon>
        <taxon>Pseudomonadati</taxon>
        <taxon>Bacteroidota</taxon>
        <taxon>Flavobacteriia</taxon>
        <taxon>Flavobacteriales</taxon>
        <taxon>Flavobacteriaceae</taxon>
        <taxon>Patiriisocius</taxon>
    </lineage>
</organism>
<reference evidence="2 3" key="1">
    <citation type="submission" date="2019-08" db="EMBL/GenBank/DDBJ databases">
        <title>Ulvibacter marinistellae sp. nov., isolated from a starfish, Patiria pectinifera.</title>
        <authorList>
            <person name="Kawano K."/>
            <person name="Ushijima N."/>
            <person name="Kihara M."/>
            <person name="Itoh H."/>
        </authorList>
    </citation>
    <scope>NUCLEOTIDE SEQUENCE [LARGE SCALE GENOMIC DNA]</scope>
    <source>
        <strain evidence="2 3">KK4</strain>
    </source>
</reference>
<keyword evidence="3" id="KW-1185">Reference proteome</keyword>
<protein>
    <recommendedName>
        <fullName evidence="1">Phosphatidate phosphatase APP1 catalytic domain-containing protein</fullName>
    </recommendedName>
</protein>
<dbReference type="PANTHER" id="PTHR28208:SF3">
    <property type="entry name" value="PHOSPHATIDATE PHOSPHATASE APP1"/>
    <property type="match status" value="1"/>
</dbReference>
<proteinExistence type="predicted"/>
<accession>A0A5J4FUJ1</accession>
<feature type="domain" description="Phosphatidate phosphatase APP1 catalytic" evidence="1">
    <location>
        <begin position="150"/>
        <end position="305"/>
    </location>
</feature>
<evidence type="ECO:0000313" key="2">
    <source>
        <dbReference type="EMBL" id="GEQ85483.1"/>
    </source>
</evidence>
<dbReference type="InterPro" id="IPR019236">
    <property type="entry name" value="APP1_cat"/>
</dbReference>
<dbReference type="RefSeq" id="WP_235906052.1">
    <property type="nucleotide sequence ID" value="NZ_BKCF01000001.1"/>
</dbReference>
<dbReference type="AlphaFoldDB" id="A0A5J4FUJ1"/>
<dbReference type="GO" id="GO:0008195">
    <property type="term" value="F:phosphatidate phosphatase activity"/>
    <property type="evidence" value="ECO:0007669"/>
    <property type="project" value="InterPro"/>
</dbReference>
<name>A0A5J4FUJ1_9FLAO</name>
<evidence type="ECO:0000259" key="1">
    <source>
        <dbReference type="Pfam" id="PF09949"/>
    </source>
</evidence>
<gene>
    <name evidence="2" type="ORF">ULMS_09910</name>
</gene>
<sequence length="348" mass="40566">MDTSIFFFGNIKTTMNLFKKDPLQIIAFQTYGTKTHLYIKGRAIEDEAIDLTKRSLFSLLINTYKRFETDEIKHTKLRVTLADGRTFYTTTNKSGYYKISEDVEDLSSLINEEGWLHYEVKYEDEISGRIINHNNKFPGEMLIPKDNSEYGIISDIDDTILHTGVVSKFKWRLIVNTLFKRAERRSPLEGAADFYHKLHRGSDGEKANPVYYVSHSPWNLYRYLEVFLMKNTFPKGPILLRTLSNFFGKKSLDEKPQKQKEIIQLLEMYPEQQFILIGDSGEHDADIYIEIAEAFPNRIKAIYLRSVKHEARMLRIKGLFENYKTTPTLLVESSEQAEMHAREQGFIA</sequence>
<dbReference type="Proteomes" id="UP000326994">
    <property type="component" value="Unassembled WGS sequence"/>
</dbReference>
<evidence type="ECO:0000313" key="3">
    <source>
        <dbReference type="Proteomes" id="UP000326994"/>
    </source>
</evidence>